<protein>
    <submittedName>
        <fullName evidence="1">Uncharacterized protein</fullName>
    </submittedName>
</protein>
<evidence type="ECO:0000313" key="1">
    <source>
        <dbReference type="EMBL" id="AZB18503.1"/>
    </source>
</evidence>
<dbReference type="Proteomes" id="UP000269015">
    <property type="component" value="Chromosome"/>
</dbReference>
<name>A0AAD0YW27_CHRID</name>
<dbReference type="EMBL" id="CP033930">
    <property type="protein sequence ID" value="AZB18503.1"/>
    <property type="molecule type" value="Genomic_DNA"/>
</dbReference>
<dbReference type="GeneID" id="56899373"/>
<reference evidence="1 2" key="1">
    <citation type="submission" date="2018-11" db="EMBL/GenBank/DDBJ databases">
        <title>Proposal to divide the Flavobacteriaceae and reorganize its genera based on Amino Acid Identity values calculated from whole genome sequences.</title>
        <authorList>
            <person name="Nicholson A.C."/>
            <person name="Gulvik C.A."/>
            <person name="Whitney A.M."/>
            <person name="Humrighouse B.W."/>
            <person name="Bell M."/>
            <person name="Holmes B."/>
            <person name="Steigerwalt A.G."/>
            <person name="Villarma A."/>
            <person name="Sheth M."/>
            <person name="Batra D."/>
            <person name="Pryor J."/>
            <person name="Bernardet J.-F."/>
            <person name="Hugo C."/>
            <person name="Kampfer P."/>
            <person name="Newman J."/>
            <person name="McQuiston J.R."/>
        </authorList>
    </citation>
    <scope>NUCLEOTIDE SEQUENCE [LARGE SCALE GENOMIC DNA]</scope>
    <source>
        <strain evidence="1 2">H5559</strain>
    </source>
</reference>
<organism evidence="1 2">
    <name type="scientific">Chryseobacterium indologenes</name>
    <name type="common">Flavobacterium indologenes</name>
    <dbReference type="NCBI Taxonomy" id="253"/>
    <lineage>
        <taxon>Bacteria</taxon>
        <taxon>Pseudomonadati</taxon>
        <taxon>Bacteroidota</taxon>
        <taxon>Flavobacteriia</taxon>
        <taxon>Flavobacteriales</taxon>
        <taxon>Weeksellaceae</taxon>
        <taxon>Chryseobacterium group</taxon>
        <taxon>Chryseobacterium</taxon>
    </lineage>
</organism>
<dbReference type="AlphaFoldDB" id="A0AAD0YW27"/>
<gene>
    <name evidence="1" type="ORF">EG352_12270</name>
</gene>
<proteinExistence type="predicted"/>
<sequence length="256" mass="27815">MMKERLLLSVIFLAISVFCNSQIGINTDVPYSTLEVMAKNSVGASAEVDGLLIPRVDRQRAQSMIDIPVSTLIYINNVSTGTQNGTTINVDNEGFYYFNGVTWLKLLEHAQGIPRQVLSVNVSGSQNIGNTPGGVTAEFTIKNIDIFNGWGNNIYTVPNNQKGIYVVNGQTANYHDVGGSRWFVISDLLKSTDDGNSWTTIISNTSANNEYGDVENGNTLFWTGELSGGDKLKVRFRCDSSTSNIVALGGLSITKL</sequence>
<dbReference type="RefSeq" id="WP_052003775.1">
    <property type="nucleotide sequence ID" value="NZ_CP033930.1"/>
</dbReference>
<accession>A0AAD0YW27</accession>
<evidence type="ECO:0000313" key="2">
    <source>
        <dbReference type="Proteomes" id="UP000269015"/>
    </source>
</evidence>